<gene>
    <name evidence="3" type="ORF">EDD36DRAFT_201952</name>
</gene>
<evidence type="ECO:0000259" key="2">
    <source>
        <dbReference type="Pfam" id="PF22943"/>
    </source>
</evidence>
<feature type="region of interest" description="Disordered" evidence="1">
    <location>
        <begin position="1"/>
        <end position="122"/>
    </location>
</feature>
<feature type="region of interest" description="Disordered" evidence="1">
    <location>
        <begin position="135"/>
        <end position="160"/>
    </location>
</feature>
<accession>A0AAN6DVW7</accession>
<protein>
    <recommendedName>
        <fullName evidence="2">Helix-turn-helix domain-containing protein</fullName>
    </recommendedName>
</protein>
<feature type="compositionally biased region" description="Polar residues" evidence="1">
    <location>
        <begin position="104"/>
        <end position="122"/>
    </location>
</feature>
<reference evidence="3" key="1">
    <citation type="journal article" date="2022" name="bioRxiv">
        <title>Deciphering the potential niche of two novel black yeast fungi from a biological soil crust based on their genomes, phenotypes, and melanin regulation.</title>
        <authorList>
            <consortium name="DOE Joint Genome Institute"/>
            <person name="Carr E.C."/>
            <person name="Barton Q."/>
            <person name="Grambo S."/>
            <person name="Sullivan M."/>
            <person name="Renfro C.M."/>
            <person name="Kuo A."/>
            <person name="Pangilinan J."/>
            <person name="Lipzen A."/>
            <person name="Keymanesh K."/>
            <person name="Savage E."/>
            <person name="Barry K."/>
            <person name="Grigoriev I.V."/>
            <person name="Riekhof W.R."/>
            <person name="Harris S.S."/>
        </authorList>
    </citation>
    <scope>NUCLEOTIDE SEQUENCE</scope>
    <source>
        <strain evidence="3">JF 03-4F</strain>
    </source>
</reference>
<proteinExistence type="predicted"/>
<dbReference type="EMBL" id="MU404353">
    <property type="protein sequence ID" value="KAI1613634.1"/>
    <property type="molecule type" value="Genomic_DNA"/>
</dbReference>
<sequence>MGSSSSKVASKAAAGAARRQYPSTSSIPNSATPTTNTPARTNAPIQTAGPTAPTQVHPDPVTNPPVEQKTEQVELDGRDPQFGAALRKIGPVRPSPDARPDESFPTSSEPMQSGQNIFPSTQNNPAVILTQARQRIGKQWETEDDNRGRPSFHGRTMMSAKDIKEALRLRDDVGKPSQEVEKQMKLKSGILDQLLAKDVVANT</sequence>
<dbReference type="InterPro" id="IPR054448">
    <property type="entry name" value="HTH_put_ascomycetes"/>
</dbReference>
<evidence type="ECO:0000313" key="3">
    <source>
        <dbReference type="EMBL" id="KAI1613634.1"/>
    </source>
</evidence>
<dbReference type="Pfam" id="PF22943">
    <property type="entry name" value="HTH_68"/>
    <property type="match status" value="1"/>
</dbReference>
<dbReference type="AlphaFoldDB" id="A0AAN6DVW7"/>
<evidence type="ECO:0000313" key="4">
    <source>
        <dbReference type="Proteomes" id="UP001203852"/>
    </source>
</evidence>
<feature type="domain" description="Helix-turn-helix" evidence="2">
    <location>
        <begin position="159"/>
        <end position="202"/>
    </location>
</feature>
<feature type="compositionally biased region" description="Low complexity" evidence="1">
    <location>
        <begin position="1"/>
        <end position="44"/>
    </location>
</feature>
<comment type="caution">
    <text evidence="3">The sequence shown here is derived from an EMBL/GenBank/DDBJ whole genome shotgun (WGS) entry which is preliminary data.</text>
</comment>
<organism evidence="3 4">
    <name type="scientific">Exophiala viscosa</name>
    <dbReference type="NCBI Taxonomy" id="2486360"/>
    <lineage>
        <taxon>Eukaryota</taxon>
        <taxon>Fungi</taxon>
        <taxon>Dikarya</taxon>
        <taxon>Ascomycota</taxon>
        <taxon>Pezizomycotina</taxon>
        <taxon>Eurotiomycetes</taxon>
        <taxon>Chaetothyriomycetidae</taxon>
        <taxon>Chaetothyriales</taxon>
        <taxon>Herpotrichiellaceae</taxon>
        <taxon>Exophiala</taxon>
    </lineage>
</organism>
<feature type="compositionally biased region" description="Basic and acidic residues" evidence="1">
    <location>
        <begin position="138"/>
        <end position="148"/>
    </location>
</feature>
<feature type="compositionally biased region" description="Basic and acidic residues" evidence="1">
    <location>
        <begin position="68"/>
        <end position="79"/>
    </location>
</feature>
<dbReference type="Proteomes" id="UP001203852">
    <property type="component" value="Unassembled WGS sequence"/>
</dbReference>
<keyword evidence="4" id="KW-1185">Reference proteome</keyword>
<name>A0AAN6DVW7_9EURO</name>
<evidence type="ECO:0000256" key="1">
    <source>
        <dbReference type="SAM" id="MobiDB-lite"/>
    </source>
</evidence>